<keyword evidence="5" id="KW-0156">Chromatin regulator</keyword>
<name>A0A9D4N6N7_DREPO</name>
<dbReference type="InterPro" id="IPR044570">
    <property type="entry name" value="Set1-like"/>
</dbReference>
<feature type="compositionally biased region" description="Acidic residues" evidence="8">
    <location>
        <begin position="933"/>
        <end position="943"/>
    </location>
</feature>
<keyword evidence="7" id="KW-0694">RNA-binding</keyword>
<comment type="subcellular location">
    <subcellularLocation>
        <location evidence="1">Nucleus</location>
    </subcellularLocation>
</comment>
<evidence type="ECO:0000256" key="1">
    <source>
        <dbReference type="ARBA" id="ARBA00004123"/>
    </source>
</evidence>
<dbReference type="Pfam" id="PF00076">
    <property type="entry name" value="RRM_1"/>
    <property type="match status" value="1"/>
</dbReference>
<feature type="region of interest" description="Disordered" evidence="8">
    <location>
        <begin position="853"/>
        <end position="1022"/>
    </location>
</feature>
<evidence type="ECO:0000256" key="8">
    <source>
        <dbReference type="SAM" id="MobiDB-lite"/>
    </source>
</evidence>
<keyword evidence="11" id="KW-1185">Reference proteome</keyword>
<dbReference type="GO" id="GO:0003723">
    <property type="term" value="F:RNA binding"/>
    <property type="evidence" value="ECO:0007669"/>
    <property type="project" value="UniProtKB-UniRule"/>
</dbReference>
<evidence type="ECO:0000256" key="6">
    <source>
        <dbReference type="ARBA" id="ARBA00023242"/>
    </source>
</evidence>
<feature type="compositionally biased region" description="Polar residues" evidence="8">
    <location>
        <begin position="273"/>
        <end position="283"/>
    </location>
</feature>
<evidence type="ECO:0000256" key="7">
    <source>
        <dbReference type="PROSITE-ProRule" id="PRU00176"/>
    </source>
</evidence>
<feature type="compositionally biased region" description="Pro residues" evidence="8">
    <location>
        <begin position="288"/>
        <end position="297"/>
    </location>
</feature>
<evidence type="ECO:0000256" key="2">
    <source>
        <dbReference type="ARBA" id="ARBA00022603"/>
    </source>
</evidence>
<evidence type="ECO:0000256" key="3">
    <source>
        <dbReference type="ARBA" id="ARBA00022679"/>
    </source>
</evidence>
<dbReference type="PANTHER" id="PTHR45814:SF2">
    <property type="entry name" value="HISTONE-LYSINE N-METHYLTRANSFERASE SETD1"/>
    <property type="match status" value="1"/>
</dbReference>
<evidence type="ECO:0000256" key="5">
    <source>
        <dbReference type="ARBA" id="ARBA00022853"/>
    </source>
</evidence>
<dbReference type="GO" id="GO:0048188">
    <property type="term" value="C:Set1C/COMPASS complex"/>
    <property type="evidence" value="ECO:0007669"/>
    <property type="project" value="TreeGrafter"/>
</dbReference>
<keyword evidence="4" id="KW-0949">S-adenosyl-L-methionine</keyword>
<reference evidence="10" key="2">
    <citation type="submission" date="2020-11" db="EMBL/GenBank/DDBJ databases">
        <authorList>
            <person name="McCartney M.A."/>
            <person name="Auch B."/>
            <person name="Kono T."/>
            <person name="Mallez S."/>
            <person name="Becker A."/>
            <person name="Gohl D.M."/>
            <person name="Silverstein K.A.T."/>
            <person name="Koren S."/>
            <person name="Bechman K.B."/>
            <person name="Herman A."/>
            <person name="Abrahante J.E."/>
            <person name="Garbe J."/>
        </authorList>
    </citation>
    <scope>NUCLEOTIDE SEQUENCE</scope>
    <source>
        <strain evidence="10">Duluth1</strain>
        <tissue evidence="10">Whole animal</tissue>
    </source>
</reference>
<dbReference type="PROSITE" id="PS50102">
    <property type="entry name" value="RRM"/>
    <property type="match status" value="1"/>
</dbReference>
<dbReference type="PANTHER" id="PTHR45814">
    <property type="entry name" value="HISTONE-LYSINE N-METHYLTRANSFERASE SETD1"/>
    <property type="match status" value="1"/>
</dbReference>
<feature type="compositionally biased region" description="Acidic residues" evidence="8">
    <location>
        <begin position="967"/>
        <end position="980"/>
    </location>
</feature>
<dbReference type="InterPro" id="IPR000504">
    <property type="entry name" value="RRM_dom"/>
</dbReference>
<dbReference type="InterPro" id="IPR012677">
    <property type="entry name" value="Nucleotide-bd_a/b_plait_sf"/>
</dbReference>
<dbReference type="SMART" id="SM00360">
    <property type="entry name" value="RRM"/>
    <property type="match status" value="1"/>
</dbReference>
<feature type="compositionally biased region" description="Low complexity" evidence="8">
    <location>
        <begin position="957"/>
        <end position="966"/>
    </location>
</feature>
<feature type="region of interest" description="Disordered" evidence="8">
    <location>
        <begin position="273"/>
        <end position="512"/>
    </location>
</feature>
<feature type="compositionally biased region" description="Basic and acidic residues" evidence="8">
    <location>
        <begin position="352"/>
        <end position="480"/>
    </location>
</feature>
<dbReference type="SUPFAM" id="SSF54928">
    <property type="entry name" value="RNA-binding domain, RBD"/>
    <property type="match status" value="1"/>
</dbReference>
<dbReference type="EMBL" id="JAIWYP010000001">
    <property type="protein sequence ID" value="KAH3888863.1"/>
    <property type="molecule type" value="Genomic_DNA"/>
</dbReference>
<evidence type="ECO:0000313" key="10">
    <source>
        <dbReference type="EMBL" id="KAH3888863.1"/>
    </source>
</evidence>
<gene>
    <name evidence="10" type="ORF">DPMN_012905</name>
</gene>
<proteinExistence type="predicted"/>
<feature type="compositionally biased region" description="Polar residues" evidence="8">
    <location>
        <begin position="307"/>
        <end position="337"/>
    </location>
</feature>
<dbReference type="Proteomes" id="UP000828390">
    <property type="component" value="Unassembled WGS sequence"/>
</dbReference>
<feature type="compositionally biased region" description="Basic and acidic residues" evidence="8">
    <location>
        <begin position="862"/>
        <end position="917"/>
    </location>
</feature>
<dbReference type="InterPro" id="IPR035979">
    <property type="entry name" value="RBD_domain_sf"/>
</dbReference>
<evidence type="ECO:0000256" key="4">
    <source>
        <dbReference type="ARBA" id="ARBA00022691"/>
    </source>
</evidence>
<keyword evidence="2" id="KW-0489">Methyltransferase</keyword>
<protein>
    <recommendedName>
        <fullName evidence="9">RRM domain-containing protein</fullName>
    </recommendedName>
</protein>
<keyword evidence="6" id="KW-0539">Nucleus</keyword>
<keyword evidence="3" id="KW-0808">Transferase</keyword>
<comment type="caution">
    <text evidence="10">The sequence shown here is derived from an EMBL/GenBank/DDBJ whole genome shotgun (WGS) entry which is preliminary data.</text>
</comment>
<dbReference type="GO" id="GO:0042800">
    <property type="term" value="F:histone H3K4 methyltransferase activity"/>
    <property type="evidence" value="ECO:0007669"/>
    <property type="project" value="InterPro"/>
</dbReference>
<sequence length="1036" mass="115952">MDGLNGELLKQDPSQKKHNYKLIIDPMIHRGGQKIYRFDGVDPADNTMISVKDPRPRYLRFWSKKYPADLPVPKFKFDEHYIGIPPPNEVTFINLNDNINKEFLEKMCEPFGKLEEAKIYYNPKNKKHMGIGKVVFTSSKAAKACAAKLHNTSKMGNIMEVFVDQLGTERQKIIDSLLEDKPKVTSMKPPSPKIDPRTGLPLDISSALHIDHETPVIPLHPQPPPPVFNAGIVDPLGLNLPLSKPPQIPFEQTPSDYSFSTNHSDQGYITTPGSGHFNSSNNQFGFGGPPPGGPPVNDPRRAGAIGNSRNHGFGNTPSVGSSYGNTPGTSIGNTPHSFDSGVPRTPITPQTPHDHMQQNDFDVNHEGRRGKNRRDRKDSFNSREGKNSYNNKRDTGNRDNSYNKRDNFNSYNSRDRNNKDNEYNKTRNSEWRNDRYGGREDRGDRNQRDWKSNREEWNKDQKNNRYNDRERDRNRTERSNGRSYSESEGSLPARNTPLDTPAVYPPPPPQEEELMAPITTQMFAAPPPKPPNPPTLIIPPPQVLLEPVQPSTLIQAALAPVEEEDTRSMSLDSRIQSLLSGFKSPEPAVPKTPPFAKQVAPNHSSMDAAISLYNQGIPQAVGSPDDDDRMSLDSTGSAGEPGAIEVHAVNTSLPPPLPTDFPNSNAQVTSWQQQNDLGKFNTGMPPGFMNNVPNGNFNQNFVNQFNNDINNKMYQPVDPKEEADKHEVTFSDVLENFVKELKEIMTKDLCKKMVEASAFKCYESWWDKEEEKTKIQKPSVEKFKPEEKPAVTTEVTPSLQGLFAQTDRVRHPWSKEGEFNIAATYVNSNMGSGPMGGMGGFLGIRSGMPRLPSFKKKVVQKTPEEIEKEERRARREQDRQERREKKRREREEKQKGRESQTEESQREESERDEDSSKARKKAVFSSSESSGSSEEESEEEEAVSSDAGSDSSEEESSAVSSSSGDSSSEEDSDEDDEDESGSGSDAEVGSSDGESSSDQEGSEKEMKVANKSKRKESDSEVRRCQGDFLHVFILSQ</sequence>
<reference evidence="10" key="1">
    <citation type="journal article" date="2019" name="bioRxiv">
        <title>The Genome of the Zebra Mussel, Dreissena polymorpha: A Resource for Invasive Species Research.</title>
        <authorList>
            <person name="McCartney M.A."/>
            <person name="Auch B."/>
            <person name="Kono T."/>
            <person name="Mallez S."/>
            <person name="Zhang Y."/>
            <person name="Obille A."/>
            <person name="Becker A."/>
            <person name="Abrahante J.E."/>
            <person name="Garbe J."/>
            <person name="Badalamenti J.P."/>
            <person name="Herman A."/>
            <person name="Mangelson H."/>
            <person name="Liachko I."/>
            <person name="Sullivan S."/>
            <person name="Sone E.D."/>
            <person name="Koren S."/>
            <person name="Silverstein K.A.T."/>
            <person name="Beckman K.B."/>
            <person name="Gohl D.M."/>
        </authorList>
    </citation>
    <scope>NUCLEOTIDE SEQUENCE</scope>
    <source>
        <strain evidence="10">Duluth1</strain>
        <tissue evidence="10">Whole animal</tissue>
    </source>
</reference>
<feature type="domain" description="RRM" evidence="9">
    <location>
        <begin position="88"/>
        <end position="161"/>
    </location>
</feature>
<accession>A0A9D4N6N7</accession>
<organism evidence="10 11">
    <name type="scientific">Dreissena polymorpha</name>
    <name type="common">Zebra mussel</name>
    <name type="synonym">Mytilus polymorpha</name>
    <dbReference type="NCBI Taxonomy" id="45954"/>
    <lineage>
        <taxon>Eukaryota</taxon>
        <taxon>Metazoa</taxon>
        <taxon>Spiralia</taxon>
        <taxon>Lophotrochozoa</taxon>
        <taxon>Mollusca</taxon>
        <taxon>Bivalvia</taxon>
        <taxon>Autobranchia</taxon>
        <taxon>Heteroconchia</taxon>
        <taxon>Euheterodonta</taxon>
        <taxon>Imparidentia</taxon>
        <taxon>Neoheterodontei</taxon>
        <taxon>Myida</taxon>
        <taxon>Dreissenoidea</taxon>
        <taxon>Dreissenidae</taxon>
        <taxon>Dreissena</taxon>
    </lineage>
</organism>
<dbReference type="GO" id="GO:0032259">
    <property type="term" value="P:methylation"/>
    <property type="evidence" value="ECO:0007669"/>
    <property type="project" value="UniProtKB-KW"/>
</dbReference>
<feature type="compositionally biased region" description="Low complexity" evidence="8">
    <location>
        <begin position="981"/>
        <end position="999"/>
    </location>
</feature>
<dbReference type="AlphaFoldDB" id="A0A9D4N6N7"/>
<evidence type="ECO:0000313" key="11">
    <source>
        <dbReference type="Proteomes" id="UP000828390"/>
    </source>
</evidence>
<evidence type="ECO:0000259" key="9">
    <source>
        <dbReference type="PROSITE" id="PS50102"/>
    </source>
</evidence>
<dbReference type="Gene3D" id="3.30.70.330">
    <property type="match status" value="1"/>
</dbReference>